<protein>
    <submittedName>
        <fullName evidence="2">DRIM domain-containing protein</fullName>
    </submittedName>
</protein>
<keyword evidence="1" id="KW-1133">Transmembrane helix</keyword>
<dbReference type="AlphaFoldDB" id="A0A8H6TFP2"/>
<keyword evidence="3" id="KW-1185">Reference proteome</keyword>
<keyword evidence="1" id="KW-0472">Membrane</keyword>
<sequence>MNHVLRQLQLLVPGALATYYLHTIDHLQTTLDATDSWAQLATRATLGLYAFTIALFVYIIAAPWIHGVQPDFARWRQSGVLSTVIPLLTLSIVTGWLGLTLTLGRWTDMGWLRAVVAASAAYAATFGCLGLIPAKGIRGQRKSD</sequence>
<reference evidence="2" key="1">
    <citation type="submission" date="2020-05" db="EMBL/GenBank/DDBJ databases">
        <title>Mycena genomes resolve the evolution of fungal bioluminescence.</title>
        <authorList>
            <person name="Tsai I.J."/>
        </authorList>
    </citation>
    <scope>NUCLEOTIDE SEQUENCE</scope>
    <source>
        <strain evidence="2">110903Hualien_Pintung</strain>
    </source>
</reference>
<gene>
    <name evidence="2" type="ORF">HMN09_00419000</name>
</gene>
<dbReference type="OrthoDB" id="3187264at2759"/>
<keyword evidence="1" id="KW-0812">Transmembrane</keyword>
<accession>A0A8H6TFP2</accession>
<feature type="transmembrane region" description="Helical" evidence="1">
    <location>
        <begin position="111"/>
        <end position="132"/>
    </location>
</feature>
<proteinExistence type="predicted"/>
<evidence type="ECO:0000256" key="1">
    <source>
        <dbReference type="SAM" id="Phobius"/>
    </source>
</evidence>
<evidence type="ECO:0000313" key="2">
    <source>
        <dbReference type="EMBL" id="KAF7316853.1"/>
    </source>
</evidence>
<comment type="caution">
    <text evidence="2">The sequence shown here is derived from an EMBL/GenBank/DDBJ whole genome shotgun (WGS) entry which is preliminary data.</text>
</comment>
<organism evidence="2 3">
    <name type="scientific">Mycena chlorophos</name>
    <name type="common">Agaric fungus</name>
    <name type="synonym">Agaricus chlorophos</name>
    <dbReference type="NCBI Taxonomy" id="658473"/>
    <lineage>
        <taxon>Eukaryota</taxon>
        <taxon>Fungi</taxon>
        <taxon>Dikarya</taxon>
        <taxon>Basidiomycota</taxon>
        <taxon>Agaricomycotina</taxon>
        <taxon>Agaricomycetes</taxon>
        <taxon>Agaricomycetidae</taxon>
        <taxon>Agaricales</taxon>
        <taxon>Marasmiineae</taxon>
        <taxon>Mycenaceae</taxon>
        <taxon>Mycena</taxon>
    </lineage>
</organism>
<feature type="transmembrane region" description="Helical" evidence="1">
    <location>
        <begin position="46"/>
        <end position="67"/>
    </location>
</feature>
<dbReference type="EMBL" id="JACAZE010000005">
    <property type="protein sequence ID" value="KAF7316853.1"/>
    <property type="molecule type" value="Genomic_DNA"/>
</dbReference>
<feature type="transmembrane region" description="Helical" evidence="1">
    <location>
        <begin position="79"/>
        <end position="99"/>
    </location>
</feature>
<evidence type="ECO:0000313" key="3">
    <source>
        <dbReference type="Proteomes" id="UP000613580"/>
    </source>
</evidence>
<dbReference type="Proteomes" id="UP000613580">
    <property type="component" value="Unassembled WGS sequence"/>
</dbReference>
<name>A0A8H6TFP2_MYCCL</name>